<sequence>MTDDSDEVCIQDYSLPCPFNFFRTSSGPCNEVLLVSF</sequence>
<dbReference type="InParanoid" id="Q7RD56"/>
<organism evidence="1 2">
    <name type="scientific">Plasmodium yoelii yoelii</name>
    <dbReference type="NCBI Taxonomy" id="73239"/>
    <lineage>
        <taxon>Eukaryota</taxon>
        <taxon>Sar</taxon>
        <taxon>Alveolata</taxon>
        <taxon>Apicomplexa</taxon>
        <taxon>Aconoidasida</taxon>
        <taxon>Haemosporida</taxon>
        <taxon>Plasmodiidae</taxon>
        <taxon>Plasmodium</taxon>
        <taxon>Plasmodium (Vinckeia)</taxon>
    </lineage>
</organism>
<dbReference type="Proteomes" id="UP000008553">
    <property type="component" value="Unassembled WGS sequence"/>
</dbReference>
<dbReference type="AlphaFoldDB" id="Q7RD56"/>
<evidence type="ECO:0000313" key="1">
    <source>
        <dbReference type="EMBL" id="EAA17606.1"/>
    </source>
</evidence>
<evidence type="ECO:0000313" key="2">
    <source>
        <dbReference type="Proteomes" id="UP000008553"/>
    </source>
</evidence>
<protein>
    <submittedName>
        <fullName evidence="1">Uncharacterized protein</fullName>
    </submittedName>
</protein>
<name>Q7RD56_PLAYO</name>
<gene>
    <name evidence="1" type="ORF">PY05569</name>
</gene>
<dbReference type="PaxDb" id="73239-Q7RD56"/>
<keyword evidence="2" id="KW-1185">Reference proteome</keyword>
<proteinExistence type="predicted"/>
<comment type="caution">
    <text evidence="1">The sequence shown here is derived from an EMBL/GenBank/DDBJ whole genome shotgun (WGS) entry which is preliminary data.</text>
</comment>
<reference evidence="1 2" key="1">
    <citation type="journal article" date="2002" name="Nature">
        <title>Genome sequence and comparative analysis of the model rodent malaria parasite Plasmodium yoelii yoelii.</title>
        <authorList>
            <person name="Carlton J.M."/>
            <person name="Angiuoli S.V."/>
            <person name="Suh B.B."/>
            <person name="Kooij T.W."/>
            <person name="Pertea M."/>
            <person name="Silva J.C."/>
            <person name="Ermolaeva M.D."/>
            <person name="Allen J.E."/>
            <person name="Selengut J.D."/>
            <person name="Koo H.L."/>
            <person name="Peterson J.D."/>
            <person name="Pop M."/>
            <person name="Kosack D.S."/>
            <person name="Shumway M.F."/>
            <person name="Bidwell S.L."/>
            <person name="Shallom S.J."/>
            <person name="van Aken S.E."/>
            <person name="Riedmuller S.B."/>
            <person name="Feldblyum T.V."/>
            <person name="Cho J.K."/>
            <person name="Quackenbush J."/>
            <person name="Sedegah M."/>
            <person name="Shoaibi A."/>
            <person name="Cummings L.M."/>
            <person name="Florens L."/>
            <person name="Yates J.R."/>
            <person name="Raine J.D."/>
            <person name="Sinden R.E."/>
            <person name="Harris M.A."/>
            <person name="Cunningham D.A."/>
            <person name="Preiser P.R."/>
            <person name="Bergman L.W."/>
            <person name="Vaidya A.B."/>
            <person name="van Lin L.H."/>
            <person name="Janse C.J."/>
            <person name="Waters A.P."/>
            <person name="Smith H.O."/>
            <person name="White O.R."/>
            <person name="Salzberg S.L."/>
            <person name="Venter J.C."/>
            <person name="Fraser C.M."/>
            <person name="Hoffman S.L."/>
            <person name="Gardner M.J."/>
            <person name="Carucci D.J."/>
        </authorList>
    </citation>
    <scope>NUCLEOTIDE SEQUENCE [LARGE SCALE GENOMIC DNA]</scope>
    <source>
        <strain evidence="1 2">17XNL</strain>
    </source>
</reference>
<accession>Q7RD56</accession>
<dbReference type="EMBL" id="AABL01001783">
    <property type="protein sequence ID" value="EAA17606.1"/>
    <property type="molecule type" value="Genomic_DNA"/>
</dbReference>